<dbReference type="STRING" id="57577.A0A2K3P5U3"/>
<keyword evidence="1" id="KW-0677">Repeat</keyword>
<dbReference type="Gene3D" id="1.25.40.10">
    <property type="entry name" value="Tetratricopeptide repeat domain"/>
    <property type="match status" value="2"/>
</dbReference>
<dbReference type="EMBL" id="ASHM01003972">
    <property type="protein sequence ID" value="PNY10652.1"/>
    <property type="molecule type" value="Genomic_DNA"/>
</dbReference>
<protein>
    <submittedName>
        <fullName evidence="3">Tetratricopeptide repeat protein 37-like</fullName>
    </submittedName>
</protein>
<keyword evidence="2" id="KW-0802">TPR repeat</keyword>
<gene>
    <name evidence="3" type="ORF">L195_g007238</name>
</gene>
<sequence>GLDIHDMVSEPIGSIVGLPTSFALQAHWAGLKREGLYFKAGEKQLARQVFDRARSIDPGLALPWASMSAESYGREPAPDEAFESCSRAVQIMPLAEFQIGLTKLALLSGHLSSSQFVMTGKNGEKALNFVLYFLIQPLVIVKYRTIVVVSSYDLYKSLVKLKFRDHPTIHGELDCVIKELWFSVGWQRKGTESFEKSLKPEFRLLLEPRLYTPLHRIILRTVFGAIQQAVQHSPHYPESHNLHGLVCEARKDYKSAATFYRLARHAFSIGSQSNQNSHIRDVSINLARSLSKAGNAADALQECENLKKEGALDEEGLHVYAFSLWQHGEKDLALSVAGSLAASLSSMKKASVAASICFISRLVYFICGLDAVITSIVKMPKELFQSSKVSFVMSAINALDAQNRLGLVVASTRYFLKYQEEISRMHFLIALGKLVKNESDFCLDVKSGIAYLRKALHMFPNCNLISEAPPSRPNSGIRASPRFVVPPAIGPRTIYIHAPNPIVMGVRGCVKKFHIECELTWTRVYKRQSSPYKPVLNLLGYLLLFCEELNNCHVATRFCKLDHPDMSDQEGLKSAYDIHGAGAVACYVTDNNPKFTFPTCSKKCSSHPRAIKYLQKYIHQKPWNHDAHYLLVLNYLQKAREQRFPHHLCGLLNRLIQTALSNELYSETEMRYQYRHFQLLLCASEISLQCGNHMSCITDAKKASQLVLPDDYLFFAHLLLCRLYAMKDDHLNFQKEYAKCLELRTDCHIGWICLKLMECHFELEIDSNAIDLNFEECIKRGGNSWNMWMAAYNLVRGVNLLQKRDLVSAEEFVAQACSLAGFESCLFLCHGAICMELVRQHSSPHYLSQAIKSLTKVREFSLIPLPFASILLAQAEGSLGSKEKWDRNLRLEWYNWSSEMRPAEVYFQMHLLARQLKVGLSSMSSMESSQSPHRWVIQAIHMNPSCMRYWRVLQKLME</sequence>
<evidence type="ECO:0000256" key="1">
    <source>
        <dbReference type="ARBA" id="ARBA00022737"/>
    </source>
</evidence>
<dbReference type="InterPro" id="IPR039226">
    <property type="entry name" value="Ski3/TTC37"/>
</dbReference>
<comment type="caution">
    <text evidence="3">The sequence shown here is derived from an EMBL/GenBank/DDBJ whole genome shotgun (WGS) entry which is preliminary data.</text>
</comment>
<dbReference type="InterPro" id="IPR011990">
    <property type="entry name" value="TPR-like_helical_dom_sf"/>
</dbReference>
<proteinExistence type="predicted"/>
<accession>A0A2K3P5U3</accession>
<feature type="non-terminal residue" evidence="3">
    <location>
        <position position="1"/>
    </location>
</feature>
<reference evidence="3 4" key="1">
    <citation type="journal article" date="2014" name="Am. J. Bot.">
        <title>Genome assembly and annotation for red clover (Trifolium pratense; Fabaceae).</title>
        <authorList>
            <person name="Istvanek J."/>
            <person name="Jaros M."/>
            <person name="Krenek A."/>
            <person name="Repkova J."/>
        </authorList>
    </citation>
    <scope>NUCLEOTIDE SEQUENCE [LARGE SCALE GENOMIC DNA]</scope>
    <source>
        <strain evidence="4">cv. Tatra</strain>
        <tissue evidence="3">Young leaves</tissue>
    </source>
</reference>
<dbReference type="GO" id="GO:0006401">
    <property type="term" value="P:RNA catabolic process"/>
    <property type="evidence" value="ECO:0007669"/>
    <property type="project" value="InterPro"/>
</dbReference>
<dbReference type="GO" id="GO:0055087">
    <property type="term" value="C:Ski complex"/>
    <property type="evidence" value="ECO:0007669"/>
    <property type="project" value="InterPro"/>
</dbReference>
<name>A0A2K3P5U3_TRIPR</name>
<organism evidence="3 4">
    <name type="scientific">Trifolium pratense</name>
    <name type="common">Red clover</name>
    <dbReference type="NCBI Taxonomy" id="57577"/>
    <lineage>
        <taxon>Eukaryota</taxon>
        <taxon>Viridiplantae</taxon>
        <taxon>Streptophyta</taxon>
        <taxon>Embryophyta</taxon>
        <taxon>Tracheophyta</taxon>
        <taxon>Spermatophyta</taxon>
        <taxon>Magnoliopsida</taxon>
        <taxon>eudicotyledons</taxon>
        <taxon>Gunneridae</taxon>
        <taxon>Pentapetalae</taxon>
        <taxon>rosids</taxon>
        <taxon>fabids</taxon>
        <taxon>Fabales</taxon>
        <taxon>Fabaceae</taxon>
        <taxon>Papilionoideae</taxon>
        <taxon>50 kb inversion clade</taxon>
        <taxon>NPAAA clade</taxon>
        <taxon>Hologalegina</taxon>
        <taxon>IRL clade</taxon>
        <taxon>Trifolieae</taxon>
        <taxon>Trifolium</taxon>
    </lineage>
</organism>
<reference evidence="3 4" key="2">
    <citation type="journal article" date="2017" name="Front. Plant Sci.">
        <title>Gene Classification and Mining of Molecular Markers Useful in Red Clover (Trifolium pratense) Breeding.</title>
        <authorList>
            <person name="Istvanek J."/>
            <person name="Dluhosova J."/>
            <person name="Dluhos P."/>
            <person name="Patkova L."/>
            <person name="Nedelnik J."/>
            <person name="Repkova J."/>
        </authorList>
    </citation>
    <scope>NUCLEOTIDE SEQUENCE [LARGE SCALE GENOMIC DNA]</scope>
    <source>
        <strain evidence="4">cv. Tatra</strain>
        <tissue evidence="3">Young leaves</tissue>
    </source>
</reference>
<dbReference type="ExpressionAtlas" id="A0A2K3P5U3">
    <property type="expression patterns" value="baseline"/>
</dbReference>
<evidence type="ECO:0000256" key="2">
    <source>
        <dbReference type="ARBA" id="ARBA00022803"/>
    </source>
</evidence>
<dbReference type="PANTHER" id="PTHR15704">
    <property type="entry name" value="SUPERKILLER 3 PROTEIN-RELATED"/>
    <property type="match status" value="1"/>
</dbReference>
<dbReference type="SUPFAM" id="SSF48452">
    <property type="entry name" value="TPR-like"/>
    <property type="match status" value="2"/>
</dbReference>
<evidence type="ECO:0000313" key="3">
    <source>
        <dbReference type="EMBL" id="PNY10652.1"/>
    </source>
</evidence>
<evidence type="ECO:0000313" key="4">
    <source>
        <dbReference type="Proteomes" id="UP000236291"/>
    </source>
</evidence>
<dbReference type="Proteomes" id="UP000236291">
    <property type="component" value="Unassembled WGS sequence"/>
</dbReference>
<dbReference type="AlphaFoldDB" id="A0A2K3P5U3"/>
<dbReference type="PANTHER" id="PTHR15704:SF7">
    <property type="entry name" value="SUPERKILLER COMPLEX PROTEIN 3"/>
    <property type="match status" value="1"/>
</dbReference>